<keyword evidence="1" id="KW-0732">Signal</keyword>
<dbReference type="Gene3D" id="3.40.190.10">
    <property type="entry name" value="Periplasmic binding protein-like II"/>
    <property type="match status" value="2"/>
</dbReference>
<dbReference type="Proteomes" id="UP000186513">
    <property type="component" value="Unassembled WGS sequence"/>
</dbReference>
<evidence type="ECO:0000313" key="3">
    <source>
        <dbReference type="EMBL" id="SFZ71809.1"/>
    </source>
</evidence>
<dbReference type="SMART" id="SM00062">
    <property type="entry name" value="PBPb"/>
    <property type="match status" value="1"/>
</dbReference>
<dbReference type="SUPFAM" id="SSF53850">
    <property type="entry name" value="Periplasmic binding protein-like II"/>
    <property type="match status" value="1"/>
</dbReference>
<protein>
    <submittedName>
        <fullName evidence="3">Polar amino acid transport system substrate-binding protein</fullName>
    </submittedName>
</protein>
<reference evidence="3 4" key="1">
    <citation type="submission" date="2016-11" db="EMBL/GenBank/DDBJ databases">
        <authorList>
            <person name="Jaros S."/>
            <person name="Januszkiewicz K."/>
            <person name="Wedrychowicz H."/>
        </authorList>
    </citation>
    <scope>NUCLEOTIDE SEQUENCE [LARGE SCALE GENOMIC DNA]</scope>
    <source>
        <strain evidence="3 4">DSM 18899</strain>
    </source>
</reference>
<name>A0A1K2H6B4_9NEIS</name>
<evidence type="ECO:0000256" key="1">
    <source>
        <dbReference type="ARBA" id="ARBA00022729"/>
    </source>
</evidence>
<sequence>MNTLGLRLFTRLARGLLGLVLLGNVAAAPVLQLVSTEYPPYCGSELPEQGVFTALTRAAFKAAGFETRVVFRPWARVLAEARAGQHDAVLAVWYQAEREQYMVYSDPLWVNRIGFYARAGETHPVHQLSALKGLRIGIVRGYANPLEFEAADLGGEAAVDDLTNLRKLQAGRLDLVLIEQALAAHLLKTQLREAAGQLVWLEPALASPPLYVTLTRGKPQYRKHLAAFNRGLAEIRRNGEYARIVQRLLGPLAAP</sequence>
<accession>A0A1K2H6B4</accession>
<dbReference type="EMBL" id="FPKR01000002">
    <property type="protein sequence ID" value="SFZ71809.1"/>
    <property type="molecule type" value="Genomic_DNA"/>
</dbReference>
<dbReference type="InterPro" id="IPR001638">
    <property type="entry name" value="Solute-binding_3/MltF_N"/>
</dbReference>
<evidence type="ECO:0000259" key="2">
    <source>
        <dbReference type="SMART" id="SM00062"/>
    </source>
</evidence>
<dbReference type="PANTHER" id="PTHR35936:SF25">
    <property type="entry name" value="ABC TRANSPORTER SUBSTRATE-BINDING PROTEIN"/>
    <property type="match status" value="1"/>
</dbReference>
<evidence type="ECO:0000313" key="4">
    <source>
        <dbReference type="Proteomes" id="UP000186513"/>
    </source>
</evidence>
<dbReference type="Pfam" id="PF00497">
    <property type="entry name" value="SBP_bac_3"/>
    <property type="match status" value="1"/>
</dbReference>
<organism evidence="3 4">
    <name type="scientific">Chitinimonas taiwanensis DSM 18899</name>
    <dbReference type="NCBI Taxonomy" id="1121279"/>
    <lineage>
        <taxon>Bacteria</taxon>
        <taxon>Pseudomonadati</taxon>
        <taxon>Pseudomonadota</taxon>
        <taxon>Betaproteobacteria</taxon>
        <taxon>Neisseriales</taxon>
        <taxon>Chitinibacteraceae</taxon>
        <taxon>Chitinimonas</taxon>
    </lineage>
</organism>
<dbReference type="OrthoDB" id="9134680at2"/>
<dbReference type="RefSeq" id="WP_072427010.1">
    <property type="nucleotide sequence ID" value="NZ_FPKR01000002.1"/>
</dbReference>
<gene>
    <name evidence="3" type="ORF">SAMN02745887_00460</name>
</gene>
<dbReference type="PANTHER" id="PTHR35936">
    <property type="entry name" value="MEMBRANE-BOUND LYTIC MUREIN TRANSGLYCOSYLASE F"/>
    <property type="match status" value="1"/>
</dbReference>
<proteinExistence type="predicted"/>
<dbReference type="STRING" id="1121279.SAMN02745887_00460"/>
<feature type="domain" description="Solute-binding protein family 3/N-terminal" evidence="2">
    <location>
        <begin position="30"/>
        <end position="252"/>
    </location>
</feature>
<keyword evidence="4" id="KW-1185">Reference proteome</keyword>
<dbReference type="AlphaFoldDB" id="A0A1K2H6B4"/>